<protein>
    <submittedName>
        <fullName evidence="1">Uncharacterized protein</fullName>
    </submittedName>
</protein>
<proteinExistence type="predicted"/>
<gene>
    <name evidence="1" type="ORF">AWB68_04718</name>
</gene>
<dbReference type="OrthoDB" id="9027482at2"/>
<dbReference type="RefSeq" id="WP_087646784.1">
    <property type="nucleotide sequence ID" value="NZ_FCON02000059.1"/>
</dbReference>
<dbReference type="AlphaFoldDB" id="A0A158K363"/>
<organism evidence="1 2">
    <name type="scientific">Caballeronia choica</name>
    <dbReference type="NCBI Taxonomy" id="326476"/>
    <lineage>
        <taxon>Bacteria</taxon>
        <taxon>Pseudomonadati</taxon>
        <taxon>Pseudomonadota</taxon>
        <taxon>Betaproteobacteria</taxon>
        <taxon>Burkholderiales</taxon>
        <taxon>Burkholderiaceae</taxon>
        <taxon>Caballeronia</taxon>
    </lineage>
</organism>
<dbReference type="EMBL" id="FCON02000059">
    <property type="protein sequence ID" value="SAL75169.1"/>
    <property type="molecule type" value="Genomic_DNA"/>
</dbReference>
<evidence type="ECO:0000313" key="2">
    <source>
        <dbReference type="Proteomes" id="UP000054770"/>
    </source>
</evidence>
<name>A0A158K363_9BURK</name>
<keyword evidence="2" id="KW-1185">Reference proteome</keyword>
<comment type="caution">
    <text evidence="1">The sequence shown here is derived from an EMBL/GenBank/DDBJ whole genome shotgun (WGS) entry which is preliminary data.</text>
</comment>
<dbReference type="Proteomes" id="UP000054770">
    <property type="component" value="Unassembled WGS sequence"/>
</dbReference>
<accession>A0A158K363</accession>
<evidence type="ECO:0000313" key="1">
    <source>
        <dbReference type="EMBL" id="SAL75169.1"/>
    </source>
</evidence>
<sequence length="143" mass="16165">MDTTNYANVGEINDVPSFHDAEIVRIEHFSDDRELVVSFKRVSGEAGVFRFTGVIAQRIVDFSEQNVVSRLLISPRYRFSSDEVRTWVQWVNSRDDAKAAPIDGERADQYARDFVTGRGALFILEPSCGAEMAVLCESIWLKS</sequence>
<reference evidence="1" key="1">
    <citation type="submission" date="2016-01" db="EMBL/GenBank/DDBJ databases">
        <authorList>
            <person name="Peeters C."/>
        </authorList>
    </citation>
    <scope>NUCLEOTIDE SEQUENCE [LARGE SCALE GENOMIC DNA]</scope>
    <source>
        <strain evidence="1">LMG 22940</strain>
    </source>
</reference>